<dbReference type="RefSeq" id="WP_160174240.1">
    <property type="nucleotide sequence ID" value="NZ_CP104024.1"/>
</dbReference>
<keyword evidence="1" id="KW-0614">Plasmid</keyword>
<evidence type="ECO:0000313" key="1">
    <source>
        <dbReference type="EMBL" id="CDM08089.1"/>
    </source>
</evidence>
<organism evidence="1">
    <name type="scientific">Erwinia amylovora</name>
    <name type="common">Fire blight bacteria</name>
    <dbReference type="NCBI Taxonomy" id="552"/>
    <lineage>
        <taxon>Bacteria</taxon>
        <taxon>Pseudomonadati</taxon>
        <taxon>Pseudomonadota</taxon>
        <taxon>Gammaproteobacteria</taxon>
        <taxon>Enterobacterales</taxon>
        <taxon>Erwiniaceae</taxon>
        <taxon>Erwinia</taxon>
    </lineage>
</organism>
<reference evidence="1" key="1">
    <citation type="submission" date="2013-11" db="EMBL/GenBank/DDBJ databases">
        <title>The novel cryptic plasmid pEA68 of Erwinia amylovora strain 692 and definition of a novel family of plasmids.</title>
        <authorList>
            <person name="Ismail E."/>
            <person name="Blom J."/>
            <person name="Bultreys A."/>
            <person name="Ivanovic M."/>
            <person name="Obradovic A."/>
            <person name="Van Doorn J."/>
            <person name="Bergsma-Vlami M."/>
            <person name="Maes M."/>
            <person name="Willems A."/>
            <person name="Stockwell V."/>
            <person name="Smits T.H.M."/>
            <person name="Pulawska J."/>
        </authorList>
    </citation>
    <scope>NUCLEOTIDE SEQUENCE [LARGE SCALE GENOMIC DNA]</scope>
    <source>
        <strain evidence="1">692</strain>
        <plasmid evidence="1">pEA68</plasmid>
    </source>
</reference>
<dbReference type="Pfam" id="PF06864">
    <property type="entry name" value="PAP_PilO"/>
    <property type="match status" value="1"/>
</dbReference>
<name>A0A0P0ZI45_ERWAM</name>
<proteinExistence type="predicted"/>
<geneLocation type="plasmid" evidence="1">
    <name>pEA68</name>
</geneLocation>
<protein>
    <submittedName>
        <fullName evidence="1">Pilin accessory protein PilO</fullName>
    </submittedName>
</protein>
<dbReference type="AlphaFoldDB" id="A0A0P0ZI45"/>
<gene>
    <name evidence="1" type="primary">pilO</name>
    <name evidence="1" type="ORF">EAMY692_p10042</name>
</gene>
<sequence length="435" mass="47078">MTSEMTPAPATGIVTAGKVALVAGMHWQWVSARGRRRMRIEARDQLASHWLALPAGTADEPATWLGCLADEATVLPKGRRPASLAAAILGNVPADSWGIFLLPGGNYWFMAITGGHPSPYGDVVGDAATAVRAAGLFRDAAPAPAAGWSVFDPEGLLELPDARRERLDSLLPASVPSRVLLHKTDSRTASRLLLTGVACVVVAWYGSHWLDARKKAEHEAWVQAELVRAREAAALRPASLSRPWGGQPDFSGMLSACVRQWRQAPLSIAGWVFSQAACEAGGQLTLHYALPDGGTVGDFAARLPQLYGPGVPVVFNMPGPSDDASFKEQVHFESAPPEALLPGDEQLQRMTSYAQRLRANLRFTEPVVLSQTVGQEQVPLPWKRYSFTFITDIPPDRLFDASRFPGNGLRLSSVKAELHSSRLTYTLEGMLYAEK</sequence>
<dbReference type="InterPro" id="IPR009663">
    <property type="entry name" value="PAP_PilO"/>
</dbReference>
<dbReference type="EMBL" id="HG813238">
    <property type="protein sequence ID" value="CDM08089.1"/>
    <property type="molecule type" value="Genomic_DNA"/>
</dbReference>
<accession>A0A0P0ZI45</accession>